<keyword evidence="3 6" id="KW-0812">Transmembrane</keyword>
<comment type="caution">
    <text evidence="7">The sequence shown here is derived from an EMBL/GenBank/DDBJ whole genome shotgun (WGS) entry which is preliminary data.</text>
</comment>
<keyword evidence="4 6" id="KW-1133">Transmembrane helix</keyword>
<keyword evidence="8" id="KW-1185">Reference proteome</keyword>
<dbReference type="PANTHER" id="PTHR19432:SF35">
    <property type="entry name" value="SOLUTE CARRIER FAMILY 45 MEMBER 3 ISOFORM X1"/>
    <property type="match status" value="1"/>
</dbReference>
<dbReference type="InterPro" id="IPR011701">
    <property type="entry name" value="MFS"/>
</dbReference>
<keyword evidence="5 6" id="KW-0472">Membrane</keyword>
<proteinExistence type="predicted"/>
<evidence type="ECO:0000256" key="5">
    <source>
        <dbReference type="ARBA" id="ARBA00023136"/>
    </source>
</evidence>
<evidence type="ECO:0000313" key="8">
    <source>
        <dbReference type="Proteomes" id="UP001232148"/>
    </source>
</evidence>
<evidence type="ECO:0000256" key="2">
    <source>
        <dbReference type="ARBA" id="ARBA00022448"/>
    </source>
</evidence>
<organism evidence="7 8">
    <name type="scientific">Colletotrichum zoysiae</name>
    <dbReference type="NCBI Taxonomy" id="1216348"/>
    <lineage>
        <taxon>Eukaryota</taxon>
        <taxon>Fungi</taxon>
        <taxon>Dikarya</taxon>
        <taxon>Ascomycota</taxon>
        <taxon>Pezizomycotina</taxon>
        <taxon>Sordariomycetes</taxon>
        <taxon>Hypocreomycetidae</taxon>
        <taxon>Glomerellales</taxon>
        <taxon>Glomerellaceae</taxon>
        <taxon>Colletotrichum</taxon>
        <taxon>Colletotrichum graminicola species complex</taxon>
    </lineage>
</organism>
<feature type="transmembrane region" description="Helical" evidence="6">
    <location>
        <begin position="88"/>
        <end position="108"/>
    </location>
</feature>
<accession>A0AAD9LTL3</accession>
<evidence type="ECO:0000256" key="4">
    <source>
        <dbReference type="ARBA" id="ARBA00022989"/>
    </source>
</evidence>
<comment type="subcellular location">
    <subcellularLocation>
        <location evidence="1">Membrane</location>
        <topology evidence="1">Multi-pass membrane protein</topology>
    </subcellularLocation>
</comment>
<feature type="transmembrane region" description="Helical" evidence="6">
    <location>
        <begin position="365"/>
        <end position="388"/>
    </location>
</feature>
<dbReference type="Proteomes" id="UP001232148">
    <property type="component" value="Unassembled WGS sequence"/>
</dbReference>
<dbReference type="Pfam" id="PF07690">
    <property type="entry name" value="MFS_1"/>
    <property type="match status" value="1"/>
</dbReference>
<dbReference type="Gene3D" id="1.20.1250.20">
    <property type="entry name" value="MFS general substrate transporter like domains"/>
    <property type="match status" value="1"/>
</dbReference>
<gene>
    <name evidence="7" type="ORF">LX32DRAFT_632714</name>
</gene>
<dbReference type="EMBL" id="MU843182">
    <property type="protein sequence ID" value="KAK2020729.1"/>
    <property type="molecule type" value="Genomic_DNA"/>
</dbReference>
<dbReference type="GO" id="GO:0005886">
    <property type="term" value="C:plasma membrane"/>
    <property type="evidence" value="ECO:0007669"/>
    <property type="project" value="TreeGrafter"/>
</dbReference>
<feature type="transmembrane region" description="Helical" evidence="6">
    <location>
        <begin position="337"/>
        <end position="359"/>
    </location>
</feature>
<sequence length="462" mass="49332">MEHLESLDLSDDTPLEEIRKIMSSSTSGDGSLPPASPGQRLEEIKYPSVSISSIIAYASPAMPIQSFFTMFTVYLIPYLTTDLGLTGSQVSLVLLATPLSGLIASPVFGIMCDRSGRRLIFYKTGALALASGQLILAWCPELGGGNLTGRWVSTVAVYISCVGVRACITGHRVITIDNIPPQQQPVFNLVSGLMSAGGAIGILAAGLMNPSFQLITAICATGFLLSVIPLWVVRPTERHQPTQEGDYRLGAFILSIPRTIWDAGRFLPPRIRHKATRGEGSETVPPDDTTRAGLRVLLIAQIGTLLLQTAVARSWEVSVSALSAGPLRRRMNEDVMALRRIWALAFVALGTSTLGAIVFRTSFMAASICAASIMTMSTLSGWVPLTIISYEAAVVQREKGQGSSGTFISLYEISITTGQALALVVNAIISFGLDIVQMHDKNLTAFLFPPAVVASFVAAVIC</sequence>
<feature type="transmembrane region" description="Helical" evidence="6">
    <location>
        <begin position="120"/>
        <end position="139"/>
    </location>
</feature>
<feature type="transmembrane region" description="Helical" evidence="6">
    <location>
        <begin position="214"/>
        <end position="233"/>
    </location>
</feature>
<feature type="transmembrane region" description="Helical" evidence="6">
    <location>
        <begin position="443"/>
        <end position="461"/>
    </location>
</feature>
<feature type="transmembrane region" description="Helical" evidence="6">
    <location>
        <begin position="151"/>
        <end position="174"/>
    </location>
</feature>
<reference evidence="7" key="1">
    <citation type="submission" date="2021-06" db="EMBL/GenBank/DDBJ databases">
        <title>Comparative genomics, transcriptomics and evolutionary studies reveal genomic signatures of adaptation to plant cell wall in hemibiotrophic fungi.</title>
        <authorList>
            <consortium name="DOE Joint Genome Institute"/>
            <person name="Baroncelli R."/>
            <person name="Diaz J.F."/>
            <person name="Benocci T."/>
            <person name="Peng M."/>
            <person name="Battaglia E."/>
            <person name="Haridas S."/>
            <person name="Andreopoulos W."/>
            <person name="Labutti K."/>
            <person name="Pangilinan J."/>
            <person name="Floch G.L."/>
            <person name="Makela M.R."/>
            <person name="Henrissat B."/>
            <person name="Grigoriev I.V."/>
            <person name="Crouch J.A."/>
            <person name="De Vries R.P."/>
            <person name="Sukno S.A."/>
            <person name="Thon M.R."/>
        </authorList>
    </citation>
    <scope>NUCLEOTIDE SEQUENCE</scope>
    <source>
        <strain evidence="7">MAFF235873</strain>
    </source>
</reference>
<evidence type="ECO:0000256" key="6">
    <source>
        <dbReference type="SAM" id="Phobius"/>
    </source>
</evidence>
<protein>
    <submittedName>
        <fullName evidence="7">Sucrose transporter</fullName>
    </submittedName>
</protein>
<dbReference type="InterPro" id="IPR036259">
    <property type="entry name" value="MFS_trans_sf"/>
</dbReference>
<evidence type="ECO:0000313" key="7">
    <source>
        <dbReference type="EMBL" id="KAK2020729.1"/>
    </source>
</evidence>
<feature type="transmembrane region" description="Helical" evidence="6">
    <location>
        <begin position="54"/>
        <end position="76"/>
    </location>
</feature>
<dbReference type="SUPFAM" id="SSF103473">
    <property type="entry name" value="MFS general substrate transporter"/>
    <property type="match status" value="1"/>
</dbReference>
<feature type="transmembrane region" description="Helical" evidence="6">
    <location>
        <begin position="409"/>
        <end position="431"/>
    </location>
</feature>
<dbReference type="GO" id="GO:0008506">
    <property type="term" value="F:sucrose:proton symporter activity"/>
    <property type="evidence" value="ECO:0007669"/>
    <property type="project" value="TreeGrafter"/>
</dbReference>
<name>A0AAD9LTL3_9PEZI</name>
<evidence type="ECO:0000256" key="1">
    <source>
        <dbReference type="ARBA" id="ARBA00004141"/>
    </source>
</evidence>
<dbReference type="AlphaFoldDB" id="A0AAD9LTL3"/>
<dbReference type="PANTHER" id="PTHR19432">
    <property type="entry name" value="SUGAR TRANSPORTER"/>
    <property type="match status" value="1"/>
</dbReference>
<keyword evidence="2" id="KW-0813">Transport</keyword>
<evidence type="ECO:0000256" key="3">
    <source>
        <dbReference type="ARBA" id="ARBA00022692"/>
    </source>
</evidence>
<feature type="transmembrane region" description="Helical" evidence="6">
    <location>
        <begin position="186"/>
        <end position="208"/>
    </location>
</feature>